<reference evidence="2 3" key="2">
    <citation type="journal article" date="2008" name="Nature">
        <title>The Phaeodactylum genome reveals the evolutionary history of diatom genomes.</title>
        <authorList>
            <person name="Bowler C."/>
            <person name="Allen A.E."/>
            <person name="Badger J.H."/>
            <person name="Grimwood J."/>
            <person name="Jabbari K."/>
            <person name="Kuo A."/>
            <person name="Maheswari U."/>
            <person name="Martens C."/>
            <person name="Maumus F."/>
            <person name="Otillar R.P."/>
            <person name="Rayko E."/>
            <person name="Salamov A."/>
            <person name="Vandepoele K."/>
            <person name="Beszteri B."/>
            <person name="Gruber A."/>
            <person name="Heijde M."/>
            <person name="Katinka M."/>
            <person name="Mock T."/>
            <person name="Valentin K."/>
            <person name="Verret F."/>
            <person name="Berges J.A."/>
            <person name="Brownlee C."/>
            <person name="Cadoret J.P."/>
            <person name="Chiovitti A."/>
            <person name="Choi C.J."/>
            <person name="Coesel S."/>
            <person name="De Martino A."/>
            <person name="Detter J.C."/>
            <person name="Durkin C."/>
            <person name="Falciatore A."/>
            <person name="Fournet J."/>
            <person name="Haruta M."/>
            <person name="Huysman M.J."/>
            <person name="Jenkins B.D."/>
            <person name="Jiroutova K."/>
            <person name="Jorgensen R.E."/>
            <person name="Joubert Y."/>
            <person name="Kaplan A."/>
            <person name="Kroger N."/>
            <person name="Kroth P.G."/>
            <person name="La Roche J."/>
            <person name="Lindquist E."/>
            <person name="Lommer M."/>
            <person name="Martin-Jezequel V."/>
            <person name="Lopez P.J."/>
            <person name="Lucas S."/>
            <person name="Mangogna M."/>
            <person name="McGinnis K."/>
            <person name="Medlin L.K."/>
            <person name="Montsant A."/>
            <person name="Oudot-Le Secq M.P."/>
            <person name="Napoli C."/>
            <person name="Obornik M."/>
            <person name="Parker M.S."/>
            <person name="Petit J.L."/>
            <person name="Porcel B.M."/>
            <person name="Poulsen N."/>
            <person name="Robison M."/>
            <person name="Rychlewski L."/>
            <person name="Rynearson T.A."/>
            <person name="Schmutz J."/>
            <person name="Shapiro H."/>
            <person name="Siaut M."/>
            <person name="Stanley M."/>
            <person name="Sussman M.R."/>
            <person name="Taylor A.R."/>
            <person name="Vardi A."/>
            <person name="von Dassow P."/>
            <person name="Vyverman W."/>
            <person name="Willis A."/>
            <person name="Wyrwicz L.S."/>
            <person name="Rokhsar D.S."/>
            <person name="Weissenbach J."/>
            <person name="Armbrust E.V."/>
            <person name="Green B.R."/>
            <person name="Van de Peer Y."/>
            <person name="Grigoriev I.V."/>
        </authorList>
    </citation>
    <scope>NUCLEOTIDE SEQUENCE [LARGE SCALE GENOMIC DNA]</scope>
    <source>
        <strain evidence="2 3">CCMP1335</strain>
    </source>
</reference>
<dbReference type="GeneID" id="7444836"/>
<evidence type="ECO:0000256" key="1">
    <source>
        <dbReference type="SAM" id="MobiDB-lite"/>
    </source>
</evidence>
<evidence type="ECO:0008006" key="4">
    <source>
        <dbReference type="Google" id="ProtNLM"/>
    </source>
</evidence>
<dbReference type="Gene3D" id="1.10.30.10">
    <property type="entry name" value="High mobility group box domain"/>
    <property type="match status" value="1"/>
</dbReference>
<dbReference type="Proteomes" id="UP000001449">
    <property type="component" value="Chromosome 18"/>
</dbReference>
<name>B5YM79_THAPS</name>
<evidence type="ECO:0000313" key="2">
    <source>
        <dbReference type="EMBL" id="ACI64365.1"/>
    </source>
</evidence>
<dbReference type="KEGG" id="tps:THAPS_25432"/>
<feature type="compositionally biased region" description="Acidic residues" evidence="1">
    <location>
        <begin position="211"/>
        <end position="221"/>
    </location>
</feature>
<feature type="compositionally biased region" description="Basic residues" evidence="1">
    <location>
        <begin position="1"/>
        <end position="16"/>
    </location>
</feature>
<dbReference type="AlphaFoldDB" id="B5YM79"/>
<feature type="compositionally biased region" description="Basic and acidic residues" evidence="1">
    <location>
        <begin position="158"/>
        <end position="182"/>
    </location>
</feature>
<dbReference type="PaxDb" id="35128-Thaps25432"/>
<dbReference type="InterPro" id="IPR036910">
    <property type="entry name" value="HMG_box_dom_sf"/>
</dbReference>
<dbReference type="RefSeq" id="XP_002295648.1">
    <property type="nucleotide sequence ID" value="XM_002295612.1"/>
</dbReference>
<reference evidence="2 3" key="1">
    <citation type="journal article" date="2004" name="Science">
        <title>The genome of the diatom Thalassiosira pseudonana: ecology, evolution, and metabolism.</title>
        <authorList>
            <person name="Armbrust E.V."/>
            <person name="Berges J.A."/>
            <person name="Bowler C."/>
            <person name="Green B.R."/>
            <person name="Martinez D."/>
            <person name="Putnam N.H."/>
            <person name="Zhou S."/>
            <person name="Allen A.E."/>
            <person name="Apt K.E."/>
            <person name="Bechner M."/>
            <person name="Brzezinski M.A."/>
            <person name="Chaal B.K."/>
            <person name="Chiovitti A."/>
            <person name="Davis A.K."/>
            <person name="Demarest M.S."/>
            <person name="Detter J.C."/>
            <person name="Glavina T."/>
            <person name="Goodstein D."/>
            <person name="Hadi M.Z."/>
            <person name="Hellsten U."/>
            <person name="Hildebrand M."/>
            <person name="Jenkins B.D."/>
            <person name="Jurka J."/>
            <person name="Kapitonov V.V."/>
            <person name="Kroger N."/>
            <person name="Lau W.W."/>
            <person name="Lane T.W."/>
            <person name="Larimer F.W."/>
            <person name="Lippmeier J.C."/>
            <person name="Lucas S."/>
            <person name="Medina M."/>
            <person name="Montsant A."/>
            <person name="Obornik M."/>
            <person name="Parker M.S."/>
            <person name="Palenik B."/>
            <person name="Pazour G.J."/>
            <person name="Richardson P.M."/>
            <person name="Rynearson T.A."/>
            <person name="Saito M.A."/>
            <person name="Schwartz D.C."/>
            <person name="Thamatrakoln K."/>
            <person name="Valentin K."/>
            <person name="Vardi A."/>
            <person name="Wilkerson F.P."/>
            <person name="Rokhsar D.S."/>
        </authorList>
    </citation>
    <scope>NUCLEOTIDE SEQUENCE [LARGE SCALE GENOMIC DNA]</scope>
    <source>
        <strain evidence="2 3">CCMP1335</strain>
    </source>
</reference>
<dbReference type="EMBL" id="CP001159">
    <property type="protein sequence ID" value="ACI64365.1"/>
    <property type="molecule type" value="Genomic_DNA"/>
</dbReference>
<gene>
    <name evidence="2" type="ORF">THAPS_25432</name>
</gene>
<accession>B5YM79</accession>
<proteinExistence type="predicted"/>
<feature type="region of interest" description="Disordered" evidence="1">
    <location>
        <begin position="144"/>
        <end position="243"/>
    </location>
</feature>
<dbReference type="HOGENOM" id="CLU_649730_0_0_1"/>
<keyword evidence="3" id="KW-1185">Reference proteome</keyword>
<protein>
    <recommendedName>
        <fullName evidence="4">HMG box domain-containing protein</fullName>
    </recommendedName>
</protein>
<feature type="compositionally biased region" description="Polar residues" evidence="1">
    <location>
        <begin position="234"/>
        <end position="243"/>
    </location>
</feature>
<feature type="region of interest" description="Disordered" evidence="1">
    <location>
        <begin position="1"/>
        <end position="24"/>
    </location>
</feature>
<feature type="compositionally biased region" description="Polar residues" evidence="1">
    <location>
        <begin position="187"/>
        <end position="197"/>
    </location>
</feature>
<organism evidence="2 3">
    <name type="scientific">Thalassiosira pseudonana</name>
    <name type="common">Marine diatom</name>
    <name type="synonym">Cyclotella nana</name>
    <dbReference type="NCBI Taxonomy" id="35128"/>
    <lineage>
        <taxon>Eukaryota</taxon>
        <taxon>Sar</taxon>
        <taxon>Stramenopiles</taxon>
        <taxon>Ochrophyta</taxon>
        <taxon>Bacillariophyta</taxon>
        <taxon>Coscinodiscophyceae</taxon>
        <taxon>Thalassiosirophycidae</taxon>
        <taxon>Thalassiosirales</taxon>
        <taxon>Thalassiosiraceae</taxon>
        <taxon>Thalassiosira</taxon>
    </lineage>
</organism>
<sequence length="423" mass="47878">MDQPKKQRGGRKRNSKAKAEKDEPKIPRPYTSWLIYFQLEREWILQKKLGVASSIDPEKVFVATDPRYNGPPLPSRYQDLALPSDWWVPGKGDRRKRLHRKSHGLFSFHELSRMIKDSWAEVDTETRAFCDGLSEISMNSYREAKREFKQSPAVPKSNADDSTNKKNRDKELAAADAADREPPVSPQGASSTATNTDGLCDARTPASTCANDEELNEELDDADGKPAELPFSDANGNVSPPVPSTANTNTRTVIAMTHFNVNSQSQGQFLGHANLTSMSEAASRSIIHPPFPNQTFEQRQRYHQFFATVQAPNTEIEEALINMYMFHLETKVKTAYNYKESKGNHNRFQTVNMADNDIRRMWNDRTNSTVESEDSDEPLAIIDDINAKTEETNENIEEKKVTEETGDEFKSYLDTLYLDGVTD</sequence>
<evidence type="ECO:0000313" key="3">
    <source>
        <dbReference type="Proteomes" id="UP000001449"/>
    </source>
</evidence>
<dbReference type="InParanoid" id="B5YM79"/>